<dbReference type="InterPro" id="IPR004839">
    <property type="entry name" value="Aminotransferase_I/II_large"/>
</dbReference>
<dbReference type="GO" id="GO:0047536">
    <property type="term" value="F:2-aminoadipate transaminase activity"/>
    <property type="evidence" value="ECO:0007669"/>
    <property type="project" value="TreeGrafter"/>
</dbReference>
<feature type="region of interest" description="Disordered" evidence="1">
    <location>
        <begin position="471"/>
        <end position="490"/>
    </location>
</feature>
<dbReference type="AlphaFoldDB" id="A0A6A6GUR5"/>
<dbReference type="EMBL" id="ML991864">
    <property type="protein sequence ID" value="KAF2229427.1"/>
    <property type="molecule type" value="Genomic_DNA"/>
</dbReference>
<organism evidence="3 4">
    <name type="scientific">Viridothelium virens</name>
    <name type="common">Speckled blister lichen</name>
    <name type="synonym">Trypethelium virens</name>
    <dbReference type="NCBI Taxonomy" id="1048519"/>
    <lineage>
        <taxon>Eukaryota</taxon>
        <taxon>Fungi</taxon>
        <taxon>Dikarya</taxon>
        <taxon>Ascomycota</taxon>
        <taxon>Pezizomycotina</taxon>
        <taxon>Dothideomycetes</taxon>
        <taxon>Dothideomycetes incertae sedis</taxon>
        <taxon>Trypetheliales</taxon>
        <taxon>Trypetheliaceae</taxon>
        <taxon>Viridothelium</taxon>
    </lineage>
</organism>
<dbReference type="CDD" id="cd00609">
    <property type="entry name" value="AAT_like"/>
    <property type="match status" value="1"/>
</dbReference>
<dbReference type="Proteomes" id="UP000800092">
    <property type="component" value="Unassembled WGS sequence"/>
</dbReference>
<sequence>MPDSVVPSPLTSQDAAPPSRLINLVRGWPAPSLFPIPLLQRATAATLANPDIANSAFAYGPDPGHEPLRRALAEWLTSFYGPAGGGSKISYKRIAITGGASQSLGNILSVYSDPEWTRKIWLVAPAYFLSFRIFEDAGFANFGDRQKMVAVPEDDEGVDVESLRRHIEECEKRAQKEGDHTPVVKPSRPWAKIYKHIIYCVPTFANPSSRTTSLKRRKELVRCARDFDALVVCDDVYDFLSFPTNEKQMEKQQGGTDKASLPRPVDLDRTIDGGTERAGADGFGNVVSNGSFTKIGGPGLRCGWIEGTEKFAFGIAETGTTKSGGAPSQLVSTFMADLLETGDLQNHVLSVLQPAYARRFFKMVSAIEKYLLPLGATMPQSERQVAGGYFIWISLPGHLLSTDVVQRAKIDQNVVVAPGEMFQIPGDESEVNRFQRQIRLCFAWEDEDQLSEGVMRLGKVIQELLKEAPQKGLQHKTESSQNRESVEKFW</sequence>
<dbReference type="PANTHER" id="PTHR42858">
    <property type="entry name" value="AMINOTRANSFERASE"/>
    <property type="match status" value="1"/>
</dbReference>
<name>A0A6A6GUR5_VIRVR</name>
<proteinExistence type="predicted"/>
<keyword evidence="3" id="KW-0808">Transferase</keyword>
<feature type="domain" description="Aminotransferase class I/classII large" evidence="2">
    <location>
        <begin position="44"/>
        <end position="456"/>
    </location>
</feature>
<evidence type="ECO:0000313" key="3">
    <source>
        <dbReference type="EMBL" id="KAF2229427.1"/>
    </source>
</evidence>
<reference evidence="3" key="1">
    <citation type="journal article" date="2020" name="Stud. Mycol.">
        <title>101 Dothideomycetes genomes: a test case for predicting lifestyles and emergence of pathogens.</title>
        <authorList>
            <person name="Haridas S."/>
            <person name="Albert R."/>
            <person name="Binder M."/>
            <person name="Bloem J."/>
            <person name="Labutti K."/>
            <person name="Salamov A."/>
            <person name="Andreopoulos B."/>
            <person name="Baker S."/>
            <person name="Barry K."/>
            <person name="Bills G."/>
            <person name="Bluhm B."/>
            <person name="Cannon C."/>
            <person name="Castanera R."/>
            <person name="Culley D."/>
            <person name="Daum C."/>
            <person name="Ezra D."/>
            <person name="Gonzalez J."/>
            <person name="Henrissat B."/>
            <person name="Kuo A."/>
            <person name="Liang C."/>
            <person name="Lipzen A."/>
            <person name="Lutzoni F."/>
            <person name="Magnuson J."/>
            <person name="Mondo S."/>
            <person name="Nolan M."/>
            <person name="Ohm R."/>
            <person name="Pangilinan J."/>
            <person name="Park H.-J."/>
            <person name="Ramirez L."/>
            <person name="Alfaro M."/>
            <person name="Sun H."/>
            <person name="Tritt A."/>
            <person name="Yoshinaga Y."/>
            <person name="Zwiers L.-H."/>
            <person name="Turgeon B."/>
            <person name="Goodwin S."/>
            <person name="Spatafora J."/>
            <person name="Crous P."/>
            <person name="Grigoriev I."/>
        </authorList>
    </citation>
    <scope>NUCLEOTIDE SEQUENCE</scope>
    <source>
        <strain evidence="3">Tuck. ex Michener</strain>
    </source>
</reference>
<dbReference type="Pfam" id="PF00155">
    <property type="entry name" value="Aminotran_1_2"/>
    <property type="match status" value="1"/>
</dbReference>
<evidence type="ECO:0000259" key="2">
    <source>
        <dbReference type="Pfam" id="PF00155"/>
    </source>
</evidence>
<evidence type="ECO:0000313" key="4">
    <source>
        <dbReference type="Proteomes" id="UP000800092"/>
    </source>
</evidence>
<protein>
    <submittedName>
        <fullName evidence="3">PLP-dependent transferase</fullName>
    </submittedName>
</protein>
<keyword evidence="4" id="KW-1185">Reference proteome</keyword>
<dbReference type="OrthoDB" id="7042322at2759"/>
<dbReference type="InterPro" id="IPR015424">
    <property type="entry name" value="PyrdxlP-dep_Trfase"/>
</dbReference>
<gene>
    <name evidence="3" type="ORF">EV356DRAFT_455878</name>
</gene>
<dbReference type="GO" id="GO:0030170">
    <property type="term" value="F:pyridoxal phosphate binding"/>
    <property type="evidence" value="ECO:0007669"/>
    <property type="project" value="InterPro"/>
</dbReference>
<dbReference type="Gene3D" id="3.40.640.10">
    <property type="entry name" value="Type I PLP-dependent aspartate aminotransferase-like (Major domain)"/>
    <property type="match status" value="1"/>
</dbReference>
<dbReference type="InterPro" id="IPR015422">
    <property type="entry name" value="PyrdxlP-dep_Trfase_small"/>
</dbReference>
<dbReference type="SUPFAM" id="SSF53383">
    <property type="entry name" value="PLP-dependent transferases"/>
    <property type="match status" value="1"/>
</dbReference>
<accession>A0A6A6GUR5</accession>
<dbReference type="Gene3D" id="3.90.1150.10">
    <property type="entry name" value="Aspartate Aminotransferase, domain 1"/>
    <property type="match status" value="1"/>
</dbReference>
<dbReference type="InterPro" id="IPR015421">
    <property type="entry name" value="PyrdxlP-dep_Trfase_major"/>
</dbReference>
<evidence type="ECO:0000256" key="1">
    <source>
        <dbReference type="SAM" id="MobiDB-lite"/>
    </source>
</evidence>
<dbReference type="PANTHER" id="PTHR42858:SF1">
    <property type="entry name" value="LD15494P"/>
    <property type="match status" value="1"/>
</dbReference>